<keyword evidence="3" id="KW-1185">Reference proteome</keyword>
<feature type="region of interest" description="Disordered" evidence="1">
    <location>
        <begin position="1"/>
        <end position="38"/>
    </location>
</feature>
<evidence type="ECO:0000313" key="3">
    <source>
        <dbReference type="Proteomes" id="UP001187192"/>
    </source>
</evidence>
<accession>A0AA88J3N1</accession>
<name>A0AA88J3N1_FICCA</name>
<reference evidence="2" key="1">
    <citation type="submission" date="2023-07" db="EMBL/GenBank/DDBJ databases">
        <title>draft genome sequence of fig (Ficus carica).</title>
        <authorList>
            <person name="Takahashi T."/>
            <person name="Nishimura K."/>
        </authorList>
    </citation>
    <scope>NUCLEOTIDE SEQUENCE</scope>
</reference>
<gene>
    <name evidence="2" type="ORF">TIFTF001_031010</name>
</gene>
<evidence type="ECO:0000256" key="1">
    <source>
        <dbReference type="SAM" id="MobiDB-lite"/>
    </source>
</evidence>
<dbReference type="EMBL" id="BTGU01000119">
    <property type="protein sequence ID" value="GMN61924.1"/>
    <property type="molecule type" value="Genomic_DNA"/>
</dbReference>
<comment type="caution">
    <text evidence="2">The sequence shown here is derived from an EMBL/GenBank/DDBJ whole genome shotgun (WGS) entry which is preliminary data.</text>
</comment>
<dbReference type="AlphaFoldDB" id="A0AA88J3N1"/>
<dbReference type="Proteomes" id="UP001187192">
    <property type="component" value="Unassembled WGS sequence"/>
</dbReference>
<sequence>MEHSLSNTSLPSQPPLPPPPPQQPPRRFPQRGARASAPRLIPMRGRVLKRAVKAVFFFCLCFQKQRASQSCSSKASSVFPS</sequence>
<protein>
    <submittedName>
        <fullName evidence="2">Uncharacterized protein</fullName>
    </submittedName>
</protein>
<proteinExistence type="predicted"/>
<organism evidence="2 3">
    <name type="scientific">Ficus carica</name>
    <name type="common">Common fig</name>
    <dbReference type="NCBI Taxonomy" id="3494"/>
    <lineage>
        <taxon>Eukaryota</taxon>
        <taxon>Viridiplantae</taxon>
        <taxon>Streptophyta</taxon>
        <taxon>Embryophyta</taxon>
        <taxon>Tracheophyta</taxon>
        <taxon>Spermatophyta</taxon>
        <taxon>Magnoliopsida</taxon>
        <taxon>eudicotyledons</taxon>
        <taxon>Gunneridae</taxon>
        <taxon>Pentapetalae</taxon>
        <taxon>rosids</taxon>
        <taxon>fabids</taxon>
        <taxon>Rosales</taxon>
        <taxon>Moraceae</taxon>
        <taxon>Ficeae</taxon>
        <taxon>Ficus</taxon>
    </lineage>
</organism>
<evidence type="ECO:0000313" key="2">
    <source>
        <dbReference type="EMBL" id="GMN61924.1"/>
    </source>
</evidence>
<feature type="compositionally biased region" description="Pro residues" evidence="1">
    <location>
        <begin position="12"/>
        <end position="27"/>
    </location>
</feature>